<evidence type="ECO:0000256" key="4">
    <source>
        <dbReference type="ARBA" id="ARBA00023204"/>
    </source>
</evidence>
<comment type="similarity">
    <text evidence="2">Belongs to the DNA repair metallo-beta-lactamase (DRMBL) family.</text>
</comment>
<feature type="compositionally biased region" description="Polar residues" evidence="8">
    <location>
        <begin position="50"/>
        <end position="59"/>
    </location>
</feature>
<feature type="compositionally biased region" description="Basic and acidic residues" evidence="8">
    <location>
        <begin position="135"/>
        <end position="148"/>
    </location>
</feature>
<dbReference type="Gene3D" id="3.40.50.12650">
    <property type="match status" value="1"/>
</dbReference>
<dbReference type="EnsemblMetazoa" id="ADIR009749-RA">
    <property type="protein sequence ID" value="ADIR009749-PA"/>
    <property type="gene ID" value="ADIR009749"/>
</dbReference>
<dbReference type="FunFam" id="3.60.15.10:FF:000010">
    <property type="entry name" value="DNA cross-link repair 1A"/>
    <property type="match status" value="1"/>
</dbReference>
<evidence type="ECO:0000313" key="11">
    <source>
        <dbReference type="Proteomes" id="UP000075884"/>
    </source>
</evidence>
<dbReference type="InterPro" id="IPR036866">
    <property type="entry name" value="RibonucZ/Hydroxyglut_hydro"/>
</dbReference>
<dbReference type="SUPFAM" id="SSF56281">
    <property type="entry name" value="Metallo-hydrolase/oxidoreductase"/>
    <property type="match status" value="1"/>
</dbReference>
<keyword evidence="11" id="KW-1185">Reference proteome</keyword>
<dbReference type="GO" id="GO:0006303">
    <property type="term" value="P:double-strand break repair via nonhomologous end joining"/>
    <property type="evidence" value="ECO:0007669"/>
    <property type="project" value="TreeGrafter"/>
</dbReference>
<dbReference type="GO" id="GO:0036297">
    <property type="term" value="P:interstrand cross-link repair"/>
    <property type="evidence" value="ECO:0007669"/>
    <property type="project" value="TreeGrafter"/>
</dbReference>
<feature type="region of interest" description="Disordered" evidence="8">
    <location>
        <begin position="28"/>
        <end position="168"/>
    </location>
</feature>
<feature type="compositionally biased region" description="Polar residues" evidence="8">
    <location>
        <begin position="150"/>
        <end position="159"/>
    </location>
</feature>
<evidence type="ECO:0000256" key="1">
    <source>
        <dbReference type="ARBA" id="ARBA00004123"/>
    </source>
</evidence>
<dbReference type="PANTHER" id="PTHR23240:SF6">
    <property type="entry name" value="DNA CROSS-LINK REPAIR 1A PROTEIN"/>
    <property type="match status" value="1"/>
</dbReference>
<evidence type="ECO:0000259" key="9">
    <source>
        <dbReference type="SMART" id="SM00849"/>
    </source>
</evidence>
<feature type="compositionally biased region" description="Low complexity" evidence="8">
    <location>
        <begin position="37"/>
        <end position="49"/>
    </location>
</feature>
<comment type="subcellular location">
    <subcellularLocation>
        <location evidence="1">Nucleus</location>
    </subcellularLocation>
</comment>
<dbReference type="InterPro" id="IPR011084">
    <property type="entry name" value="DRMBL"/>
</dbReference>
<reference evidence="11" key="1">
    <citation type="submission" date="2013-03" db="EMBL/GenBank/DDBJ databases">
        <title>The Genome Sequence of Anopheles dirus WRAIR2.</title>
        <authorList>
            <consortium name="The Broad Institute Genomics Platform"/>
            <person name="Neafsey D.E."/>
            <person name="Walton C."/>
            <person name="Walker B."/>
            <person name="Young S.K."/>
            <person name="Zeng Q."/>
            <person name="Gargeya S."/>
            <person name="Fitzgerald M."/>
            <person name="Haas B."/>
            <person name="Abouelleil A."/>
            <person name="Allen A.W."/>
            <person name="Alvarado L."/>
            <person name="Arachchi H.M."/>
            <person name="Berlin A.M."/>
            <person name="Chapman S.B."/>
            <person name="Gainer-Dewar J."/>
            <person name="Goldberg J."/>
            <person name="Griggs A."/>
            <person name="Gujja S."/>
            <person name="Hansen M."/>
            <person name="Howarth C."/>
            <person name="Imamovic A."/>
            <person name="Ireland A."/>
            <person name="Larimer J."/>
            <person name="McCowan C."/>
            <person name="Murphy C."/>
            <person name="Pearson M."/>
            <person name="Poon T.W."/>
            <person name="Priest M."/>
            <person name="Roberts A."/>
            <person name="Saif S."/>
            <person name="Shea T."/>
            <person name="Sisk P."/>
            <person name="Sykes S."/>
            <person name="Wortman J."/>
            <person name="Nusbaum C."/>
            <person name="Birren B."/>
        </authorList>
    </citation>
    <scope>NUCLEOTIDE SEQUENCE [LARGE SCALE GENOMIC DNA]</scope>
    <source>
        <strain evidence="11">WRAIR2</strain>
    </source>
</reference>
<protein>
    <recommendedName>
        <fullName evidence="6">DNA cross-link repair 1A protein</fullName>
    </recommendedName>
    <alternativeName>
        <fullName evidence="7">SNM1 homolog A</fullName>
    </alternativeName>
</protein>
<keyword evidence="4" id="KW-0234">DNA repair</keyword>
<dbReference type="GO" id="GO:0031123">
    <property type="term" value="P:RNA 3'-end processing"/>
    <property type="evidence" value="ECO:0007669"/>
    <property type="project" value="UniProtKB-ARBA"/>
</dbReference>
<feature type="compositionally biased region" description="Polar residues" evidence="8">
    <location>
        <begin position="122"/>
        <end position="131"/>
    </location>
</feature>
<dbReference type="Gene3D" id="3.60.15.10">
    <property type="entry name" value="Ribonuclease Z/Hydroxyacylglutathione hydrolase-like"/>
    <property type="match status" value="1"/>
</dbReference>
<dbReference type="SMART" id="SM00849">
    <property type="entry name" value="Lactamase_B"/>
    <property type="match status" value="1"/>
</dbReference>
<dbReference type="GO" id="GO:0003684">
    <property type="term" value="F:damaged DNA binding"/>
    <property type="evidence" value="ECO:0007669"/>
    <property type="project" value="TreeGrafter"/>
</dbReference>
<feature type="compositionally biased region" description="Polar residues" evidence="8">
    <location>
        <begin position="73"/>
        <end position="85"/>
    </location>
</feature>
<dbReference type="Proteomes" id="UP000075884">
    <property type="component" value="Unassembled WGS sequence"/>
</dbReference>
<dbReference type="VEuPathDB" id="VectorBase:ADIR009749"/>
<feature type="region of interest" description="Disordered" evidence="8">
    <location>
        <begin position="331"/>
        <end position="369"/>
    </location>
</feature>
<dbReference type="GO" id="GO:0035312">
    <property type="term" value="F:5'-3' DNA exonuclease activity"/>
    <property type="evidence" value="ECO:0007669"/>
    <property type="project" value="TreeGrafter"/>
</dbReference>
<dbReference type="PANTHER" id="PTHR23240">
    <property type="entry name" value="DNA CROSS-LINK REPAIR PROTEIN PSO2/SNM1-RELATED"/>
    <property type="match status" value="1"/>
</dbReference>
<dbReference type="Pfam" id="PF07522">
    <property type="entry name" value="DRMBL"/>
    <property type="match status" value="1"/>
</dbReference>
<feature type="compositionally biased region" description="Polar residues" evidence="8">
    <location>
        <begin position="339"/>
        <end position="357"/>
    </location>
</feature>
<keyword evidence="3" id="KW-0227">DNA damage</keyword>
<dbReference type="InterPro" id="IPR001279">
    <property type="entry name" value="Metallo-B-lactamas"/>
</dbReference>
<feature type="region of interest" description="Disordered" evidence="8">
    <location>
        <begin position="763"/>
        <end position="794"/>
    </location>
</feature>
<organism evidence="10 11">
    <name type="scientific">Anopheles dirus</name>
    <dbReference type="NCBI Taxonomy" id="7168"/>
    <lineage>
        <taxon>Eukaryota</taxon>
        <taxon>Metazoa</taxon>
        <taxon>Ecdysozoa</taxon>
        <taxon>Arthropoda</taxon>
        <taxon>Hexapoda</taxon>
        <taxon>Insecta</taxon>
        <taxon>Pterygota</taxon>
        <taxon>Neoptera</taxon>
        <taxon>Endopterygota</taxon>
        <taxon>Diptera</taxon>
        <taxon>Nematocera</taxon>
        <taxon>Culicoidea</taxon>
        <taxon>Culicidae</taxon>
        <taxon>Anophelinae</taxon>
        <taxon>Anopheles</taxon>
    </lineage>
</organism>
<evidence type="ECO:0000256" key="3">
    <source>
        <dbReference type="ARBA" id="ARBA00022763"/>
    </source>
</evidence>
<evidence type="ECO:0000256" key="7">
    <source>
        <dbReference type="ARBA" id="ARBA00078423"/>
    </source>
</evidence>
<proteinExistence type="inferred from homology"/>
<dbReference type="AlphaFoldDB" id="A0A182NQ14"/>
<reference evidence="10" key="2">
    <citation type="submission" date="2020-05" db="UniProtKB">
        <authorList>
            <consortium name="EnsemblMetazoa"/>
        </authorList>
    </citation>
    <scope>IDENTIFICATION</scope>
    <source>
        <strain evidence="10">WRAIR2</strain>
    </source>
</reference>
<sequence length="794" mass="89452">MDHSATQGILRRSNRISLSLSLKKRKTSVRSALNDEQSSVVPSCSQSSSDALTSVQKKSSVSEEHSNLPISEANGTHATEKNCSTTDRKELRSPEAVIVLSDDENDSHTPSKKSIREYFTPSKHQNISPCSSRVLKTDGKHNKAEKSSTKKPSTIGSQTKLKKDMSKARRKICPTTNIKMLTKKYFDDSQKHITNFFKKDEDPERIGYCRVLKESVMPAIITGDMDVESMLSVTVDEGTERLSFSQNQSQQLADAWSAQCPSTIMERIERVQSNCYDPVREDWNMERVAVPIVVPMIDIDNENSHEAILQQRCNKTETKIRLSTTVLQRRESSGDVFKTPTNATGVRTGSTSKASRATGTKSSRGGKSGKKIVCPPYKIIAGTNFAVDAFRYGDIEGVTHYFLTHFHADHYIGLKKTFAKPLIMSGTTARLVKTFINVSEEYYHLIELHESIMIDNVEIIALDANHCPGGVMFLFRLPDGTNTLHTGDFRASPEMEEYPEFWNFPIDCIYLDTTYLSSKYAFKSQWESVADARETVMTYLKKNIGMQVLIVCGSYLIGKEKVWLELAMSTGMKVWTEPNRWKALKAIADPQQLSMLVADPLEANIHVLAMNKLSYDELYEYLNQFSDRFDSIIAIRPSGWEKNSKPQYRGRINIVGVEYSEHSSFDELKRFVQYLRPREVISTVPYGNSNQNRTPTVPVSWYQGEIRPQRKALQLSITNFITPAKGNITPVLNEPSDTLTCMLSQRIGPKDVEGDTVPIETATDEVIDLDTSDEENAIKNSENGEISYDSDWLP</sequence>
<dbReference type="FunFam" id="3.40.50.12650:FF:000001">
    <property type="entry name" value="DNA cross-link repair 1A"/>
    <property type="match status" value="1"/>
</dbReference>
<evidence type="ECO:0000313" key="10">
    <source>
        <dbReference type="EnsemblMetazoa" id="ADIR009749-PA"/>
    </source>
</evidence>
<keyword evidence="5" id="KW-0539">Nucleus</keyword>
<evidence type="ECO:0000256" key="8">
    <source>
        <dbReference type="SAM" id="MobiDB-lite"/>
    </source>
</evidence>
<dbReference type="GO" id="GO:0005634">
    <property type="term" value="C:nucleus"/>
    <property type="evidence" value="ECO:0007669"/>
    <property type="project" value="UniProtKB-SubCell"/>
</dbReference>
<feature type="compositionally biased region" description="Acidic residues" evidence="8">
    <location>
        <begin position="763"/>
        <end position="775"/>
    </location>
</feature>
<feature type="domain" description="Metallo-beta-lactamase" evidence="9">
    <location>
        <begin position="373"/>
        <end position="519"/>
    </location>
</feature>
<evidence type="ECO:0000256" key="2">
    <source>
        <dbReference type="ARBA" id="ARBA00010304"/>
    </source>
</evidence>
<evidence type="ECO:0000256" key="6">
    <source>
        <dbReference type="ARBA" id="ARBA00069609"/>
    </source>
</evidence>
<dbReference type="STRING" id="7168.A0A182NQ14"/>
<accession>A0A182NQ14</accession>
<dbReference type="CDD" id="cd16273">
    <property type="entry name" value="SNM1A-1C-like_MBL-fold"/>
    <property type="match status" value="1"/>
</dbReference>
<name>A0A182NQ14_9DIPT</name>
<evidence type="ECO:0000256" key="5">
    <source>
        <dbReference type="ARBA" id="ARBA00023242"/>
    </source>
</evidence>